<gene>
    <name evidence="9" type="ORF">GKO32_14325</name>
</gene>
<feature type="transmembrane region" description="Helical" evidence="8">
    <location>
        <begin position="167"/>
        <end position="187"/>
    </location>
</feature>
<feature type="transmembrane region" description="Helical" evidence="8">
    <location>
        <begin position="113"/>
        <end position="132"/>
    </location>
</feature>
<evidence type="ECO:0000313" key="10">
    <source>
        <dbReference type="Proteomes" id="UP000440096"/>
    </source>
</evidence>
<evidence type="ECO:0000256" key="5">
    <source>
        <dbReference type="ARBA" id="ARBA00022692"/>
    </source>
</evidence>
<dbReference type="InterPro" id="IPR003804">
    <property type="entry name" value="Lactate_perm"/>
</dbReference>
<comment type="similarity">
    <text evidence="2 8">Belongs to the lactate permease family.</text>
</comment>
<dbReference type="EMBL" id="WMBA01000018">
    <property type="protein sequence ID" value="MTD55149.1"/>
    <property type="molecule type" value="Genomic_DNA"/>
</dbReference>
<keyword evidence="3 8" id="KW-0813">Transport</keyword>
<feature type="transmembrane region" description="Helical" evidence="8">
    <location>
        <begin position="354"/>
        <end position="374"/>
    </location>
</feature>
<feature type="transmembrane region" description="Helical" evidence="8">
    <location>
        <begin position="193"/>
        <end position="214"/>
    </location>
</feature>
<evidence type="ECO:0000313" key="9">
    <source>
        <dbReference type="EMBL" id="MTD55149.1"/>
    </source>
</evidence>
<reference evidence="9 10" key="1">
    <citation type="submission" date="2019-11" db="EMBL/GenBank/DDBJ databases">
        <title>Draft genome of Amycolatopsis RM579.</title>
        <authorList>
            <person name="Duangmal K."/>
            <person name="Mingma R."/>
        </authorList>
    </citation>
    <scope>NUCLEOTIDE SEQUENCE [LARGE SCALE GENOMIC DNA]</scope>
    <source>
        <strain evidence="9 10">RM579</strain>
    </source>
</reference>
<keyword evidence="4 8" id="KW-1003">Cell membrane</keyword>
<keyword evidence="6 8" id="KW-1133">Transmembrane helix</keyword>
<dbReference type="GO" id="GO:0015129">
    <property type="term" value="F:lactate transmembrane transporter activity"/>
    <property type="evidence" value="ECO:0007669"/>
    <property type="project" value="UniProtKB-UniRule"/>
</dbReference>
<dbReference type="Pfam" id="PF02652">
    <property type="entry name" value="Lactate_perm"/>
    <property type="match status" value="1"/>
</dbReference>
<feature type="transmembrane region" description="Helical" evidence="8">
    <location>
        <begin position="512"/>
        <end position="533"/>
    </location>
</feature>
<dbReference type="OrthoDB" id="9761056at2"/>
<evidence type="ECO:0000256" key="3">
    <source>
        <dbReference type="ARBA" id="ARBA00022448"/>
    </source>
</evidence>
<feature type="transmembrane region" description="Helical" evidence="8">
    <location>
        <begin position="251"/>
        <end position="268"/>
    </location>
</feature>
<evidence type="ECO:0000256" key="6">
    <source>
        <dbReference type="ARBA" id="ARBA00022989"/>
    </source>
</evidence>
<dbReference type="GO" id="GO:0015295">
    <property type="term" value="F:solute:proton symporter activity"/>
    <property type="evidence" value="ECO:0007669"/>
    <property type="project" value="TreeGrafter"/>
</dbReference>
<comment type="function">
    <text evidence="8">Uptake of L-lactate across the membrane. Can also transport D-lactate and glycolate.</text>
</comment>
<organism evidence="9 10">
    <name type="scientific">Amycolatopsis pithecellobii</name>
    <dbReference type="NCBI Taxonomy" id="664692"/>
    <lineage>
        <taxon>Bacteria</taxon>
        <taxon>Bacillati</taxon>
        <taxon>Actinomycetota</taxon>
        <taxon>Actinomycetes</taxon>
        <taxon>Pseudonocardiales</taxon>
        <taxon>Pseudonocardiaceae</taxon>
        <taxon>Amycolatopsis</taxon>
    </lineage>
</organism>
<feature type="transmembrane region" description="Helical" evidence="8">
    <location>
        <begin position="307"/>
        <end position="325"/>
    </location>
</feature>
<dbReference type="GO" id="GO:0005886">
    <property type="term" value="C:plasma membrane"/>
    <property type="evidence" value="ECO:0007669"/>
    <property type="project" value="UniProtKB-SubCell"/>
</dbReference>
<evidence type="ECO:0000256" key="1">
    <source>
        <dbReference type="ARBA" id="ARBA00004651"/>
    </source>
</evidence>
<feature type="transmembrane region" description="Helical" evidence="8">
    <location>
        <begin position="78"/>
        <end position="101"/>
    </location>
</feature>
<protein>
    <recommendedName>
        <fullName evidence="8">L-lactate permease</fullName>
    </recommendedName>
</protein>
<evidence type="ECO:0000256" key="7">
    <source>
        <dbReference type="ARBA" id="ARBA00023136"/>
    </source>
</evidence>
<evidence type="ECO:0000256" key="2">
    <source>
        <dbReference type="ARBA" id="ARBA00010100"/>
    </source>
</evidence>
<feature type="transmembrane region" description="Helical" evidence="8">
    <location>
        <begin position="395"/>
        <end position="413"/>
    </location>
</feature>
<dbReference type="Proteomes" id="UP000440096">
    <property type="component" value="Unassembled WGS sequence"/>
</dbReference>
<dbReference type="PANTHER" id="PTHR30003">
    <property type="entry name" value="L-LACTATE PERMEASE"/>
    <property type="match status" value="1"/>
</dbReference>
<sequence>MFTQILDPVHSVLGSTLLALVPVAVLLVVLAVVRLSAWQAVIIGAIVTLVEAIFIWHTPAKDAFTAYGLGAATGFWSINWIVFWGVIIYHTLVVTGAFDGFKRWLVSQATGDIRVQTILIAWAFGALMEGLVGFGYPWAVVAPLLIGFGIADLAAVRVAALANNAPVSYGALGAPVIGLAAVTSLPLLSLSAAIGKIVAVLALAPPWLLIYLVAGRRGFRTGWPLAIVGSFGYIAGQYPTSQWLGPYLPDIIGSLVCFGALLILLRFWRPSVQLGFGGRELTPTEMEVPRSAPGATRAPSSGAARGLIPFGILVAVVVAWTGPWSPLPNYIPFAPKISAISSLTGKTTSTTWSFAPFIAGTAILVSWLLIAAYLRPRREQLREVFSHTFRQTWGALLVGPLIFGLAQVFNFSGMANSMANGFSKVGTAFIVLAPILGWIAVALSGSNTSANAVFGQFQATVGRLLGAPVLLFPALNSVGSEVGKPVAPQTASVGVATTSLVRQEGHVIRHNMGWTLVILVYLIGIGALFYFLLPNSMQI</sequence>
<feature type="transmembrane region" description="Helical" evidence="8">
    <location>
        <begin position="425"/>
        <end position="443"/>
    </location>
</feature>
<accession>A0A6N7Z2J5</accession>
<keyword evidence="7 8" id="KW-0472">Membrane</keyword>
<proteinExistence type="inferred from homology"/>
<feature type="transmembrane region" description="Helical" evidence="8">
    <location>
        <begin position="138"/>
        <end position="160"/>
    </location>
</feature>
<comment type="caution">
    <text evidence="9">The sequence shown here is derived from an EMBL/GenBank/DDBJ whole genome shotgun (WGS) entry which is preliminary data.</text>
</comment>
<dbReference type="RefSeq" id="WP_154757351.1">
    <property type="nucleotide sequence ID" value="NZ_WMBA01000018.1"/>
</dbReference>
<dbReference type="PANTHER" id="PTHR30003:SF0">
    <property type="entry name" value="GLYCOLATE PERMEASE GLCA-RELATED"/>
    <property type="match status" value="1"/>
</dbReference>
<keyword evidence="10" id="KW-1185">Reference proteome</keyword>
<dbReference type="AlphaFoldDB" id="A0A6N7Z2J5"/>
<evidence type="ECO:0000256" key="4">
    <source>
        <dbReference type="ARBA" id="ARBA00022475"/>
    </source>
</evidence>
<comment type="subcellular location">
    <subcellularLocation>
        <location evidence="1 8">Cell membrane</location>
        <topology evidence="1 8">Multi-pass membrane protein</topology>
    </subcellularLocation>
</comment>
<keyword evidence="5 8" id="KW-0812">Transmembrane</keyword>
<feature type="transmembrane region" description="Helical" evidence="8">
    <location>
        <begin position="12"/>
        <end position="33"/>
    </location>
</feature>
<feature type="transmembrane region" description="Helical" evidence="8">
    <location>
        <begin position="221"/>
        <end position="239"/>
    </location>
</feature>
<feature type="transmembrane region" description="Helical" evidence="8">
    <location>
        <begin position="40"/>
        <end position="58"/>
    </location>
</feature>
<evidence type="ECO:0000256" key="8">
    <source>
        <dbReference type="RuleBase" id="RU365092"/>
    </source>
</evidence>
<name>A0A6N7Z2J5_9PSEU</name>